<proteinExistence type="predicted"/>
<reference evidence="5" key="1">
    <citation type="submission" date="2020-07" db="EMBL/GenBank/DDBJ databases">
        <title>Severe corrosion of carbon steel in oil field produced water can be linked to methanogenic archaea containing a special type of NiFe hydrogenase.</title>
        <authorList>
            <person name="Lahme S."/>
            <person name="Mand J."/>
            <person name="Longwell J."/>
            <person name="Smith R."/>
            <person name="Enning D."/>
        </authorList>
    </citation>
    <scope>NUCLEOTIDE SEQUENCE</scope>
    <source>
        <strain evidence="5">MIC098Bin6</strain>
    </source>
</reference>
<name>A0A931G711_9BACT</name>
<comment type="subcellular location">
    <subcellularLocation>
        <location evidence="1">Cell membrane</location>
        <topology evidence="1">Multi-pass membrane protein</topology>
    </subcellularLocation>
</comment>
<organism evidence="5 6">
    <name type="scientific">Desulfotignum balticum</name>
    <dbReference type="NCBI Taxonomy" id="115781"/>
    <lineage>
        <taxon>Bacteria</taxon>
        <taxon>Pseudomonadati</taxon>
        <taxon>Thermodesulfobacteriota</taxon>
        <taxon>Desulfobacteria</taxon>
        <taxon>Desulfobacterales</taxon>
        <taxon>Desulfobacteraceae</taxon>
        <taxon>Desulfotignum</taxon>
    </lineage>
</organism>
<dbReference type="EMBL" id="JACCQK010000156">
    <property type="protein sequence ID" value="MBG0778951.1"/>
    <property type="molecule type" value="Genomic_DNA"/>
</dbReference>
<keyword evidence="2" id="KW-0813">Transport</keyword>
<dbReference type="GO" id="GO:0005886">
    <property type="term" value="C:plasma membrane"/>
    <property type="evidence" value="ECO:0007669"/>
    <property type="project" value="UniProtKB-SubCell"/>
</dbReference>
<evidence type="ECO:0000313" key="6">
    <source>
        <dbReference type="Proteomes" id="UP000706172"/>
    </source>
</evidence>
<evidence type="ECO:0000313" key="5">
    <source>
        <dbReference type="EMBL" id="MBG0778951.1"/>
    </source>
</evidence>
<feature type="domain" description="ABC transporter type 1 GsiC-like N-terminal" evidence="4">
    <location>
        <begin position="1"/>
        <end position="71"/>
    </location>
</feature>
<dbReference type="Pfam" id="PF19300">
    <property type="entry name" value="BPD_transp_1_N"/>
    <property type="match status" value="1"/>
</dbReference>
<dbReference type="GO" id="GO:0071916">
    <property type="term" value="F:dipeptide transmembrane transporter activity"/>
    <property type="evidence" value="ECO:0007669"/>
    <property type="project" value="TreeGrafter"/>
</dbReference>
<dbReference type="PANTHER" id="PTHR43163:SF6">
    <property type="entry name" value="DIPEPTIDE TRANSPORT SYSTEM PERMEASE PROTEIN DPPB-RELATED"/>
    <property type="match status" value="1"/>
</dbReference>
<feature type="non-terminal residue" evidence="5">
    <location>
        <position position="71"/>
    </location>
</feature>
<gene>
    <name evidence="5" type="ORF">H0S81_03390</name>
</gene>
<evidence type="ECO:0000256" key="1">
    <source>
        <dbReference type="ARBA" id="ARBA00004651"/>
    </source>
</evidence>
<protein>
    <submittedName>
        <fullName evidence="5">ABC transporter permease</fullName>
    </submittedName>
</protein>
<keyword evidence="3" id="KW-1003">Cell membrane</keyword>
<comment type="caution">
    <text evidence="5">The sequence shown here is derived from an EMBL/GenBank/DDBJ whole genome shotgun (WGS) entry which is preliminary data.</text>
</comment>
<dbReference type="InterPro" id="IPR045621">
    <property type="entry name" value="BPD_transp_1_N"/>
</dbReference>
<accession>A0A931G711</accession>
<evidence type="ECO:0000256" key="2">
    <source>
        <dbReference type="ARBA" id="ARBA00022448"/>
    </source>
</evidence>
<keyword evidence="3" id="KW-0472">Membrane</keyword>
<evidence type="ECO:0000256" key="3">
    <source>
        <dbReference type="ARBA" id="ARBA00022475"/>
    </source>
</evidence>
<dbReference type="Proteomes" id="UP000706172">
    <property type="component" value="Unassembled WGS sequence"/>
</dbReference>
<dbReference type="PANTHER" id="PTHR43163">
    <property type="entry name" value="DIPEPTIDE TRANSPORT SYSTEM PERMEASE PROTEIN DPPB-RELATED"/>
    <property type="match status" value="1"/>
</dbReference>
<dbReference type="AlphaFoldDB" id="A0A931G711"/>
<sequence length="71" mass="8039">MIVFILRRFFLLLLTMILVSLAVFIIAESSPGNIAKNVLGAFISPEQEAAFIRQNGLDQPMYVRYLHWIAG</sequence>
<evidence type="ECO:0000259" key="4">
    <source>
        <dbReference type="Pfam" id="PF19300"/>
    </source>
</evidence>